<dbReference type="PROSITE" id="PS52016">
    <property type="entry name" value="TONB_DEPENDENT_REC_3"/>
    <property type="match status" value="1"/>
</dbReference>
<proteinExistence type="inferred from homology"/>
<evidence type="ECO:0000256" key="8">
    <source>
        <dbReference type="PROSITE-ProRule" id="PRU01360"/>
    </source>
</evidence>
<comment type="subcellular location">
    <subcellularLocation>
        <location evidence="1 8">Cell outer membrane</location>
        <topology evidence="1 8">Multi-pass membrane protein</topology>
    </subcellularLocation>
</comment>
<keyword evidence="2 8" id="KW-0813">Transport</keyword>
<evidence type="ECO:0000313" key="14">
    <source>
        <dbReference type="Proteomes" id="UP000294498"/>
    </source>
</evidence>
<evidence type="ECO:0000256" key="9">
    <source>
        <dbReference type="RuleBase" id="RU003357"/>
    </source>
</evidence>
<protein>
    <submittedName>
        <fullName evidence="13">TonB-linked SusC/RagA family outer membrane protein</fullName>
    </submittedName>
</protein>
<dbReference type="NCBIfam" id="TIGR04056">
    <property type="entry name" value="OMP_RagA_SusC"/>
    <property type="match status" value="1"/>
</dbReference>
<evidence type="ECO:0000256" key="4">
    <source>
        <dbReference type="ARBA" id="ARBA00022692"/>
    </source>
</evidence>
<evidence type="ECO:0000256" key="7">
    <source>
        <dbReference type="ARBA" id="ARBA00023237"/>
    </source>
</evidence>
<evidence type="ECO:0000256" key="1">
    <source>
        <dbReference type="ARBA" id="ARBA00004571"/>
    </source>
</evidence>
<keyword evidence="5 9" id="KW-0798">TonB box</keyword>
<dbReference type="SUPFAM" id="SSF56935">
    <property type="entry name" value="Porins"/>
    <property type="match status" value="1"/>
</dbReference>
<evidence type="ECO:0000256" key="3">
    <source>
        <dbReference type="ARBA" id="ARBA00022452"/>
    </source>
</evidence>
<sequence length="984" mass="107699">MRKMLVLFLALSVLAAAASAQTRKISGKVTAAGTNEPLAGVTVQVKGADAGTRTNAEGAFTLTVRDNVKTLVLTSVGYTSQEISVGANDFVTVSLQLATRSLNEVVVVGYGTLKREEITSAVASVKPEDFNQGGARNALDLIQGKVAGLEITRTGGTNPNTGVSIQLRSATSLTGSISPLVIVDGIPGGNLDLLQQDDIASIDVLKDGSAAAIYGTQANGGVIIVTTKKGHAGPPRFDYSTYFRKDFVWRKPDFMTAAQYRQRALSGLYPNLTPIYTEGQYSANTDMFDSLVNKDNLTQYHNLSMSGGTENTSYRASIYYSDLEGIAQANSRRQYGARFSIDQKGMGGRMTGHVDLVTNFNKANLEGGGQWQEALSRIPTLPIHDSTGAFYTSKLTSNPISDIAQTTYLRDQSTNSADASLGLEVYKGLKVAAFGSVMRDSYNDNEYEDLNSDASLYNGTYPGGGYAYQGNTVVTDYAFTPTVEYNHEFGVSHHVNAVAGYNYQYHTETDISMSNQGFINDVTTDNNIGIGQALADGKASEYSYKEAEILIAFFGRVNYSYLDRYFFQASLRHEGSSKFGANHKWGDFPAVSAGWDITREVFMRHTRIFTDLKLRAGYGVTGNSGIAPYQSLVTLTTGGQYAYPDGVYRQTYGPGNNPNPNLKWEKKAETNVGVDFSLLNARLTGSVDVFYRKTTDLLYNYTTQLPPYVQSSIYTNVGSMSSKGIELTLGGTVIKQRDFTWKMDVTGSYTTNKMISFSNSLYQFSHLDLGGISGPGALGNALRIDQGGAIGNFYGKRFAGFDTSGHWLFYKADGKTKVPLSGITQSDYTILGNGIPKYILSWTNSFVYKNWDLRIFFRGRFKYKILNTMDLDYGNKFTLPGNVLNSAFGKYNQLNDTYEYSDYYLQPGGFLKLDNVTVGYTFRIRTPLIRSLRLYASGSNLAIITKYKGNDPDFVEDTGLTTGIDSQNAYPDTRSFLLGLNLGF</sequence>
<keyword evidence="10" id="KW-0732">Signal</keyword>
<evidence type="ECO:0000256" key="2">
    <source>
        <dbReference type="ARBA" id="ARBA00022448"/>
    </source>
</evidence>
<dbReference type="InterPro" id="IPR000531">
    <property type="entry name" value="Beta-barrel_TonB"/>
</dbReference>
<dbReference type="InterPro" id="IPR023997">
    <property type="entry name" value="TonB-dep_OMP_SusC/RagA_CS"/>
</dbReference>
<keyword evidence="4 8" id="KW-0812">Transmembrane</keyword>
<dbReference type="EMBL" id="SODV01000002">
    <property type="protein sequence ID" value="TDW96889.1"/>
    <property type="molecule type" value="Genomic_DNA"/>
</dbReference>
<dbReference type="InterPro" id="IPR039426">
    <property type="entry name" value="TonB-dep_rcpt-like"/>
</dbReference>
<evidence type="ECO:0000256" key="5">
    <source>
        <dbReference type="ARBA" id="ARBA00023077"/>
    </source>
</evidence>
<feature type="domain" description="TonB-dependent receptor-like beta-barrel" evidence="11">
    <location>
        <begin position="398"/>
        <end position="941"/>
    </location>
</feature>
<organism evidence="13 14">
    <name type="scientific">Dinghuibacter silviterrae</name>
    <dbReference type="NCBI Taxonomy" id="1539049"/>
    <lineage>
        <taxon>Bacteria</taxon>
        <taxon>Pseudomonadati</taxon>
        <taxon>Bacteroidota</taxon>
        <taxon>Chitinophagia</taxon>
        <taxon>Chitinophagales</taxon>
        <taxon>Chitinophagaceae</taxon>
        <taxon>Dinghuibacter</taxon>
    </lineage>
</organism>
<dbReference type="InterPro" id="IPR036942">
    <property type="entry name" value="Beta-barrel_TonB_sf"/>
</dbReference>
<keyword evidence="6 8" id="KW-0472">Membrane</keyword>
<evidence type="ECO:0000313" key="13">
    <source>
        <dbReference type="EMBL" id="TDW96889.1"/>
    </source>
</evidence>
<dbReference type="AlphaFoldDB" id="A0A4R8DGT1"/>
<feature type="domain" description="TonB-dependent receptor plug" evidence="12">
    <location>
        <begin position="115"/>
        <end position="222"/>
    </location>
</feature>
<keyword evidence="14" id="KW-1185">Reference proteome</keyword>
<evidence type="ECO:0000256" key="10">
    <source>
        <dbReference type="SAM" id="SignalP"/>
    </source>
</evidence>
<dbReference type="Proteomes" id="UP000294498">
    <property type="component" value="Unassembled WGS sequence"/>
</dbReference>
<dbReference type="SUPFAM" id="SSF49464">
    <property type="entry name" value="Carboxypeptidase regulatory domain-like"/>
    <property type="match status" value="1"/>
</dbReference>
<feature type="signal peptide" evidence="10">
    <location>
        <begin position="1"/>
        <end position="20"/>
    </location>
</feature>
<evidence type="ECO:0000259" key="12">
    <source>
        <dbReference type="Pfam" id="PF07715"/>
    </source>
</evidence>
<evidence type="ECO:0000259" key="11">
    <source>
        <dbReference type="Pfam" id="PF00593"/>
    </source>
</evidence>
<name>A0A4R8DGT1_9BACT</name>
<dbReference type="InterPro" id="IPR037066">
    <property type="entry name" value="Plug_dom_sf"/>
</dbReference>
<gene>
    <name evidence="13" type="ORF">EDB95_4725</name>
</gene>
<dbReference type="Pfam" id="PF00593">
    <property type="entry name" value="TonB_dep_Rec_b-barrel"/>
    <property type="match status" value="1"/>
</dbReference>
<keyword evidence="3 8" id="KW-1134">Transmembrane beta strand</keyword>
<comment type="caution">
    <text evidence="13">The sequence shown here is derived from an EMBL/GenBank/DDBJ whole genome shotgun (WGS) entry which is preliminary data.</text>
</comment>
<dbReference type="GO" id="GO:0009279">
    <property type="term" value="C:cell outer membrane"/>
    <property type="evidence" value="ECO:0007669"/>
    <property type="project" value="UniProtKB-SubCell"/>
</dbReference>
<accession>A0A4R8DGT1</accession>
<dbReference type="Pfam" id="PF07715">
    <property type="entry name" value="Plug"/>
    <property type="match status" value="1"/>
</dbReference>
<dbReference type="InterPro" id="IPR012910">
    <property type="entry name" value="Plug_dom"/>
</dbReference>
<dbReference type="NCBIfam" id="TIGR04057">
    <property type="entry name" value="SusC_RagA_signa"/>
    <property type="match status" value="1"/>
</dbReference>
<dbReference type="Gene3D" id="2.60.40.1120">
    <property type="entry name" value="Carboxypeptidase-like, regulatory domain"/>
    <property type="match status" value="1"/>
</dbReference>
<dbReference type="Gene3D" id="2.40.170.20">
    <property type="entry name" value="TonB-dependent receptor, beta-barrel domain"/>
    <property type="match status" value="1"/>
</dbReference>
<feature type="chain" id="PRO_5020401629" evidence="10">
    <location>
        <begin position="21"/>
        <end position="984"/>
    </location>
</feature>
<dbReference type="RefSeq" id="WP_246073773.1">
    <property type="nucleotide sequence ID" value="NZ_SODV01000002.1"/>
</dbReference>
<comment type="similarity">
    <text evidence="8 9">Belongs to the TonB-dependent receptor family.</text>
</comment>
<evidence type="ECO:0000256" key="6">
    <source>
        <dbReference type="ARBA" id="ARBA00023136"/>
    </source>
</evidence>
<dbReference type="InterPro" id="IPR023996">
    <property type="entry name" value="TonB-dep_OMP_SusC/RagA"/>
</dbReference>
<keyword evidence="7 8" id="KW-0998">Cell outer membrane</keyword>
<dbReference type="Gene3D" id="2.170.130.10">
    <property type="entry name" value="TonB-dependent receptor, plug domain"/>
    <property type="match status" value="1"/>
</dbReference>
<dbReference type="InterPro" id="IPR008969">
    <property type="entry name" value="CarboxyPept-like_regulatory"/>
</dbReference>
<reference evidence="13 14" key="1">
    <citation type="submission" date="2019-03" db="EMBL/GenBank/DDBJ databases">
        <title>Genomic Encyclopedia of Type Strains, Phase IV (KMG-IV): sequencing the most valuable type-strain genomes for metagenomic binning, comparative biology and taxonomic classification.</title>
        <authorList>
            <person name="Goeker M."/>
        </authorList>
    </citation>
    <scope>NUCLEOTIDE SEQUENCE [LARGE SCALE GENOMIC DNA]</scope>
    <source>
        <strain evidence="13 14">DSM 100059</strain>
    </source>
</reference>
<dbReference type="Pfam" id="PF13715">
    <property type="entry name" value="CarbopepD_reg_2"/>
    <property type="match status" value="1"/>
</dbReference>